<dbReference type="GO" id="GO:0006412">
    <property type="term" value="P:translation"/>
    <property type="evidence" value="ECO:0007669"/>
    <property type="project" value="InterPro"/>
</dbReference>
<keyword evidence="3 4" id="KW-0687">Ribonucleoprotein</keyword>
<evidence type="ECO:0000313" key="5">
    <source>
        <dbReference type="EnsemblProtists" id="EOD23336"/>
    </source>
</evidence>
<dbReference type="GO" id="GO:0003735">
    <property type="term" value="F:structural constituent of ribosome"/>
    <property type="evidence" value="ECO:0007669"/>
    <property type="project" value="InterPro"/>
</dbReference>
<evidence type="ECO:0000256" key="1">
    <source>
        <dbReference type="ARBA" id="ARBA00010745"/>
    </source>
</evidence>
<name>A0A0D3JIK1_EMIH1</name>
<dbReference type="InterPro" id="IPR000218">
    <property type="entry name" value="Ribosomal_uL14"/>
</dbReference>
<dbReference type="Proteomes" id="UP000013827">
    <property type="component" value="Unassembled WGS sequence"/>
</dbReference>
<dbReference type="PaxDb" id="2903-EOD23336"/>
<proteinExistence type="inferred from homology"/>
<keyword evidence="2 4" id="KW-0689">Ribosomal protein</keyword>
<dbReference type="CDD" id="cd00337">
    <property type="entry name" value="Ribosomal_uL14"/>
    <property type="match status" value="1"/>
</dbReference>
<dbReference type="OMA" id="IVCVVQK"/>
<accession>A0A0D3JIK1</accession>
<protein>
    <recommendedName>
        <fullName evidence="7">50S ribosomal protein L14</fullName>
    </recommendedName>
</protein>
<dbReference type="GO" id="GO:0022625">
    <property type="term" value="C:cytosolic large ribosomal subunit"/>
    <property type="evidence" value="ECO:0007669"/>
    <property type="project" value="TreeGrafter"/>
</dbReference>
<evidence type="ECO:0008006" key="7">
    <source>
        <dbReference type="Google" id="ProtNLM"/>
    </source>
</evidence>
<dbReference type="eggNOG" id="KOG0901">
    <property type="taxonomic scope" value="Eukaryota"/>
</dbReference>
<evidence type="ECO:0000313" key="6">
    <source>
        <dbReference type="Proteomes" id="UP000013827"/>
    </source>
</evidence>
<dbReference type="GeneID" id="17268880"/>
<dbReference type="PANTHER" id="PTHR11761:SF3">
    <property type="entry name" value="LARGE RIBOSOMAL SUBUNIT PROTEIN UL14M"/>
    <property type="match status" value="1"/>
</dbReference>
<dbReference type="InterPro" id="IPR019972">
    <property type="entry name" value="Ribosomal_uL14_CS"/>
</dbReference>
<dbReference type="KEGG" id="ehx:EMIHUDRAFT_48638"/>
<dbReference type="PROSITE" id="PS00049">
    <property type="entry name" value="RIBOSOMAL_L14"/>
    <property type="match status" value="1"/>
</dbReference>
<dbReference type="RefSeq" id="XP_005775765.1">
    <property type="nucleotide sequence ID" value="XM_005775708.1"/>
</dbReference>
<dbReference type="HAMAP" id="MF_01367">
    <property type="entry name" value="Ribosomal_uL14"/>
    <property type="match status" value="1"/>
</dbReference>
<reference evidence="5" key="2">
    <citation type="submission" date="2024-10" db="UniProtKB">
        <authorList>
            <consortium name="EnsemblProtists"/>
        </authorList>
    </citation>
    <scope>IDENTIFICATION</scope>
</reference>
<comment type="similarity">
    <text evidence="1 4">Belongs to the universal ribosomal protein uL14 family.</text>
</comment>
<dbReference type="HOGENOM" id="CLU_095071_2_1_1"/>
<dbReference type="Pfam" id="PF00238">
    <property type="entry name" value="Ribosomal_L14"/>
    <property type="match status" value="1"/>
</dbReference>
<dbReference type="EnsemblProtists" id="EOD23336">
    <property type="protein sequence ID" value="EOD23336"/>
    <property type="gene ID" value="EMIHUDRAFT_48638"/>
</dbReference>
<organism evidence="5 6">
    <name type="scientific">Emiliania huxleyi (strain CCMP1516)</name>
    <dbReference type="NCBI Taxonomy" id="280463"/>
    <lineage>
        <taxon>Eukaryota</taxon>
        <taxon>Haptista</taxon>
        <taxon>Haptophyta</taxon>
        <taxon>Prymnesiophyceae</taxon>
        <taxon>Isochrysidales</taxon>
        <taxon>Noelaerhabdaceae</taxon>
        <taxon>Emiliania</taxon>
    </lineage>
</organism>
<keyword evidence="6" id="KW-1185">Reference proteome</keyword>
<evidence type="ECO:0000256" key="4">
    <source>
        <dbReference type="RuleBase" id="RU003949"/>
    </source>
</evidence>
<evidence type="ECO:0000256" key="2">
    <source>
        <dbReference type="ARBA" id="ARBA00022980"/>
    </source>
</evidence>
<reference evidence="6" key="1">
    <citation type="journal article" date="2013" name="Nature">
        <title>Pan genome of the phytoplankton Emiliania underpins its global distribution.</title>
        <authorList>
            <person name="Read B.A."/>
            <person name="Kegel J."/>
            <person name="Klute M.J."/>
            <person name="Kuo A."/>
            <person name="Lefebvre S.C."/>
            <person name="Maumus F."/>
            <person name="Mayer C."/>
            <person name="Miller J."/>
            <person name="Monier A."/>
            <person name="Salamov A."/>
            <person name="Young J."/>
            <person name="Aguilar M."/>
            <person name="Claverie J.M."/>
            <person name="Frickenhaus S."/>
            <person name="Gonzalez K."/>
            <person name="Herman E.K."/>
            <person name="Lin Y.C."/>
            <person name="Napier J."/>
            <person name="Ogata H."/>
            <person name="Sarno A.F."/>
            <person name="Shmutz J."/>
            <person name="Schroeder D."/>
            <person name="de Vargas C."/>
            <person name="Verret F."/>
            <person name="von Dassow P."/>
            <person name="Valentin K."/>
            <person name="Van de Peer Y."/>
            <person name="Wheeler G."/>
            <person name="Dacks J.B."/>
            <person name="Delwiche C.F."/>
            <person name="Dyhrman S.T."/>
            <person name="Glockner G."/>
            <person name="John U."/>
            <person name="Richards T."/>
            <person name="Worden A.Z."/>
            <person name="Zhang X."/>
            <person name="Grigoriev I.V."/>
            <person name="Allen A.E."/>
            <person name="Bidle K."/>
            <person name="Borodovsky M."/>
            <person name="Bowler C."/>
            <person name="Brownlee C."/>
            <person name="Cock J.M."/>
            <person name="Elias M."/>
            <person name="Gladyshev V.N."/>
            <person name="Groth M."/>
            <person name="Guda C."/>
            <person name="Hadaegh A."/>
            <person name="Iglesias-Rodriguez M.D."/>
            <person name="Jenkins J."/>
            <person name="Jones B.M."/>
            <person name="Lawson T."/>
            <person name="Leese F."/>
            <person name="Lindquist E."/>
            <person name="Lobanov A."/>
            <person name="Lomsadze A."/>
            <person name="Malik S.B."/>
            <person name="Marsh M.E."/>
            <person name="Mackinder L."/>
            <person name="Mock T."/>
            <person name="Mueller-Roeber B."/>
            <person name="Pagarete A."/>
            <person name="Parker M."/>
            <person name="Probert I."/>
            <person name="Quesneville H."/>
            <person name="Raines C."/>
            <person name="Rensing S.A."/>
            <person name="Riano-Pachon D.M."/>
            <person name="Richier S."/>
            <person name="Rokitta S."/>
            <person name="Shiraiwa Y."/>
            <person name="Soanes D.M."/>
            <person name="van der Giezen M."/>
            <person name="Wahlund T.M."/>
            <person name="Williams B."/>
            <person name="Wilson W."/>
            <person name="Wolfe G."/>
            <person name="Wurch L.L."/>
        </authorList>
    </citation>
    <scope>NUCLEOTIDE SEQUENCE</scope>
</reference>
<dbReference type="STRING" id="2903.R1EK35"/>
<dbReference type="PANTHER" id="PTHR11761">
    <property type="entry name" value="50S/60S RIBOSOMAL PROTEIN L14/L23"/>
    <property type="match status" value="1"/>
</dbReference>
<dbReference type="SUPFAM" id="SSF50193">
    <property type="entry name" value="Ribosomal protein L14"/>
    <property type="match status" value="1"/>
</dbReference>
<dbReference type="SMART" id="SM01374">
    <property type="entry name" value="Ribosomal_L14"/>
    <property type="match status" value="1"/>
</dbReference>
<sequence>TMLKVADNSGAKEIKCIGHVRKSVSRLGDIIRAVVKSARAGGRVSKKDIVAAVIVRMKGRHRRDDGTTIRFHENAAVLLKRDLSGPIATRVLGPVARELRQVS</sequence>
<dbReference type="AlphaFoldDB" id="A0A0D3JIK1"/>
<dbReference type="GO" id="GO:0070180">
    <property type="term" value="F:large ribosomal subunit rRNA binding"/>
    <property type="evidence" value="ECO:0007669"/>
    <property type="project" value="TreeGrafter"/>
</dbReference>
<evidence type="ECO:0000256" key="3">
    <source>
        <dbReference type="ARBA" id="ARBA00023274"/>
    </source>
</evidence>
<dbReference type="Gene3D" id="2.40.150.20">
    <property type="entry name" value="Ribosomal protein L14"/>
    <property type="match status" value="1"/>
</dbReference>
<dbReference type="InterPro" id="IPR036853">
    <property type="entry name" value="Ribosomal_uL14_sf"/>
</dbReference>